<proteinExistence type="predicted"/>
<dbReference type="Proteomes" id="UP000635853">
    <property type="component" value="Unassembled WGS sequence"/>
</dbReference>
<protein>
    <submittedName>
        <fullName evidence="1">Uncharacterized protein</fullName>
    </submittedName>
</protein>
<dbReference type="RefSeq" id="WP_075785400.1">
    <property type="nucleotide sequence ID" value="NZ_JAESIL010000086.1"/>
</dbReference>
<reference evidence="2" key="1">
    <citation type="submission" date="2021-01" db="EMBL/GenBank/DDBJ databases">
        <title>Draft genomes of Rhodovulum sulfidophilum.</title>
        <authorList>
            <person name="Guzman M.S."/>
        </authorList>
    </citation>
    <scope>NUCLEOTIDE SEQUENCE [LARGE SCALE GENOMIC DNA]</scope>
    <source>
        <strain evidence="2">AB19</strain>
    </source>
</reference>
<evidence type="ECO:0000313" key="2">
    <source>
        <dbReference type="Proteomes" id="UP000635853"/>
    </source>
</evidence>
<evidence type="ECO:0000313" key="1">
    <source>
        <dbReference type="EMBL" id="MBL3579793.1"/>
    </source>
</evidence>
<keyword evidence="2" id="KW-1185">Reference proteome</keyword>
<dbReference type="EMBL" id="JAESIL010000086">
    <property type="protein sequence ID" value="MBL3579793.1"/>
    <property type="molecule type" value="Genomic_DNA"/>
</dbReference>
<organism evidence="1 2">
    <name type="scientific">Rhodovulum visakhapatnamense</name>
    <dbReference type="NCBI Taxonomy" id="364297"/>
    <lineage>
        <taxon>Bacteria</taxon>
        <taxon>Pseudomonadati</taxon>
        <taxon>Pseudomonadota</taxon>
        <taxon>Alphaproteobacteria</taxon>
        <taxon>Rhodobacterales</taxon>
        <taxon>Paracoccaceae</taxon>
        <taxon>Rhodovulum</taxon>
    </lineage>
</organism>
<comment type="caution">
    <text evidence="1">The sequence shown here is derived from an EMBL/GenBank/DDBJ whole genome shotgun (WGS) entry which is preliminary data.</text>
</comment>
<gene>
    <name evidence="1" type="ORF">JMJ92_16790</name>
</gene>
<sequence length="169" mass="19067">MLMLTPEAMEMHRALKRRERDARRGKMAAVRVDRLTDAMAAQMRAAFTEGHAASLFAFEGPFRHAIRSGLCLQGWKWAAADEMAAAMVAEALRKAGAKRPSWNEGQPEWTIESGTLIERTRCQRCHKPLPEDHHKFCSDLCRTSHHAALWRLREADGESAVTMAVRSNL</sequence>
<accession>A0ABS1RJJ1</accession>
<name>A0ABS1RJJ1_9RHOB</name>